<feature type="domain" description="ABC transporter" evidence="14">
    <location>
        <begin position="21"/>
        <end position="257"/>
    </location>
</feature>
<dbReference type="Pfam" id="PF02653">
    <property type="entry name" value="BPD_transp_2"/>
    <property type="match status" value="1"/>
</dbReference>
<dbReference type="SUPFAM" id="SSF52540">
    <property type="entry name" value="P-loop containing nucleoside triphosphate hydrolases"/>
    <property type="match status" value="2"/>
</dbReference>
<keyword evidence="3" id="KW-0813">Transport</keyword>
<feature type="transmembrane region" description="Helical" evidence="13">
    <location>
        <begin position="655"/>
        <end position="676"/>
    </location>
</feature>
<evidence type="ECO:0000259" key="14">
    <source>
        <dbReference type="PROSITE" id="PS50893"/>
    </source>
</evidence>
<evidence type="ECO:0000256" key="1">
    <source>
        <dbReference type="ARBA" id="ARBA00004651"/>
    </source>
</evidence>
<reference evidence="15 16" key="1">
    <citation type="submission" date="2024-07" db="EMBL/GenBank/DDBJ databases">
        <title>Description of Labrys sedimenti sp. nov., isolated from a diclofenac-degrading enrichment culture.</title>
        <authorList>
            <person name="Tancsics A."/>
            <person name="Csepanyi A."/>
        </authorList>
    </citation>
    <scope>NUCLEOTIDE SEQUENCE [LARGE SCALE GENOMIC DNA]</scope>
    <source>
        <strain evidence="15 16">LMG 23578</strain>
    </source>
</reference>
<evidence type="ECO:0000256" key="9">
    <source>
        <dbReference type="ARBA" id="ARBA00022840"/>
    </source>
</evidence>
<comment type="similarity">
    <text evidence="2">Belongs to the ABC transporter superfamily.</text>
</comment>
<keyword evidence="7" id="KW-0677">Repeat</keyword>
<dbReference type="EMBL" id="JBFNQD010000005">
    <property type="protein sequence ID" value="MEW9307400.1"/>
    <property type="molecule type" value="Genomic_DNA"/>
</dbReference>
<feature type="transmembrane region" description="Helical" evidence="13">
    <location>
        <begin position="802"/>
        <end position="822"/>
    </location>
</feature>
<dbReference type="SMART" id="SM00382">
    <property type="entry name" value="AAA"/>
    <property type="match status" value="2"/>
</dbReference>
<keyword evidence="6 13" id="KW-0812">Transmembrane</keyword>
<keyword evidence="5" id="KW-0762">Sugar transport</keyword>
<feature type="transmembrane region" description="Helical" evidence="13">
    <location>
        <begin position="696"/>
        <end position="717"/>
    </location>
</feature>
<evidence type="ECO:0000256" key="7">
    <source>
        <dbReference type="ARBA" id="ARBA00022737"/>
    </source>
</evidence>
<accession>A0ABV3PP26</accession>
<evidence type="ECO:0000256" key="12">
    <source>
        <dbReference type="ARBA" id="ARBA00023136"/>
    </source>
</evidence>
<keyword evidence="11 13" id="KW-1133">Transmembrane helix</keyword>
<comment type="caution">
    <text evidence="15">The sequence shown here is derived from an EMBL/GenBank/DDBJ whole genome shotgun (WGS) entry which is preliminary data.</text>
</comment>
<dbReference type="InterPro" id="IPR003593">
    <property type="entry name" value="AAA+_ATPase"/>
</dbReference>
<evidence type="ECO:0000256" key="8">
    <source>
        <dbReference type="ARBA" id="ARBA00022741"/>
    </source>
</evidence>
<organism evidence="15 16">
    <name type="scientific">Labrys neptuniae</name>
    <dbReference type="NCBI Taxonomy" id="376174"/>
    <lineage>
        <taxon>Bacteria</taxon>
        <taxon>Pseudomonadati</taxon>
        <taxon>Pseudomonadota</taxon>
        <taxon>Alphaproteobacteria</taxon>
        <taxon>Hyphomicrobiales</taxon>
        <taxon>Xanthobacteraceae</taxon>
        <taxon>Labrys</taxon>
    </lineage>
</organism>
<keyword evidence="8" id="KW-0547">Nucleotide-binding</keyword>
<dbReference type="RefSeq" id="WP_367624851.1">
    <property type="nucleotide sequence ID" value="NZ_JBFNQD010000005.1"/>
</dbReference>
<dbReference type="Pfam" id="PF00005">
    <property type="entry name" value="ABC_tran"/>
    <property type="match status" value="2"/>
</dbReference>
<dbReference type="InterPro" id="IPR001851">
    <property type="entry name" value="ABC_transp_permease"/>
</dbReference>
<feature type="transmembrane region" description="Helical" evidence="13">
    <location>
        <begin position="575"/>
        <end position="594"/>
    </location>
</feature>
<comment type="subcellular location">
    <subcellularLocation>
        <location evidence="1">Cell membrane</location>
        <topology evidence="1">Multi-pass membrane protein</topology>
    </subcellularLocation>
</comment>
<evidence type="ECO:0000256" key="3">
    <source>
        <dbReference type="ARBA" id="ARBA00022448"/>
    </source>
</evidence>
<feature type="transmembrane region" description="Helical" evidence="13">
    <location>
        <begin position="828"/>
        <end position="848"/>
    </location>
</feature>
<dbReference type="PROSITE" id="PS00211">
    <property type="entry name" value="ABC_TRANSPORTER_1"/>
    <property type="match status" value="1"/>
</dbReference>
<feature type="transmembrane region" description="Helical" evidence="13">
    <location>
        <begin position="626"/>
        <end position="648"/>
    </location>
</feature>
<gene>
    <name evidence="15" type="ORF">ABXS05_17745</name>
</gene>
<dbReference type="CDD" id="cd03216">
    <property type="entry name" value="ABC_Carb_Monos_I"/>
    <property type="match status" value="1"/>
</dbReference>
<evidence type="ECO:0000256" key="2">
    <source>
        <dbReference type="ARBA" id="ARBA00005417"/>
    </source>
</evidence>
<feature type="transmembrane region" description="Helical" evidence="13">
    <location>
        <begin position="745"/>
        <end position="765"/>
    </location>
</feature>
<evidence type="ECO:0000313" key="15">
    <source>
        <dbReference type="EMBL" id="MEW9307400.1"/>
    </source>
</evidence>
<dbReference type="Proteomes" id="UP001555786">
    <property type="component" value="Unassembled WGS sequence"/>
</dbReference>
<dbReference type="PANTHER" id="PTHR43790:SF3">
    <property type="entry name" value="D-ALLOSE IMPORT ATP-BINDING PROTEIN ALSA-RELATED"/>
    <property type="match status" value="1"/>
</dbReference>
<evidence type="ECO:0000256" key="13">
    <source>
        <dbReference type="SAM" id="Phobius"/>
    </source>
</evidence>
<evidence type="ECO:0000256" key="5">
    <source>
        <dbReference type="ARBA" id="ARBA00022597"/>
    </source>
</evidence>
<keyword evidence="4" id="KW-1003">Cell membrane</keyword>
<evidence type="ECO:0000256" key="10">
    <source>
        <dbReference type="ARBA" id="ARBA00022967"/>
    </source>
</evidence>
<evidence type="ECO:0000256" key="11">
    <source>
        <dbReference type="ARBA" id="ARBA00022989"/>
    </source>
</evidence>
<dbReference type="CDD" id="cd06579">
    <property type="entry name" value="TM_PBP1_transp_AraH_like"/>
    <property type="match status" value="1"/>
</dbReference>
<evidence type="ECO:0000256" key="6">
    <source>
        <dbReference type="ARBA" id="ARBA00022692"/>
    </source>
</evidence>
<name>A0ABV3PP26_9HYPH</name>
<protein>
    <submittedName>
        <fullName evidence="15">ATP-binding cassette domain-containing protein</fullName>
    </submittedName>
</protein>
<keyword evidence="9 15" id="KW-0067">ATP-binding</keyword>
<feature type="domain" description="ABC transporter" evidence="14">
    <location>
        <begin position="268"/>
        <end position="511"/>
    </location>
</feature>
<evidence type="ECO:0000313" key="16">
    <source>
        <dbReference type="Proteomes" id="UP001555786"/>
    </source>
</evidence>
<dbReference type="Gene3D" id="3.40.50.300">
    <property type="entry name" value="P-loop containing nucleotide triphosphate hydrolases"/>
    <property type="match status" value="2"/>
</dbReference>
<feature type="transmembrane region" description="Helical" evidence="13">
    <location>
        <begin position="777"/>
        <end position="795"/>
    </location>
</feature>
<dbReference type="PANTHER" id="PTHR43790">
    <property type="entry name" value="CARBOHYDRATE TRANSPORT ATP-BINDING PROTEIN MG119-RELATED"/>
    <property type="match status" value="1"/>
</dbReference>
<proteinExistence type="inferred from homology"/>
<feature type="transmembrane region" description="Helical" evidence="13">
    <location>
        <begin position="547"/>
        <end position="563"/>
    </location>
</feature>
<sequence>MKSSLADEDFGASIASSVAAAGLVNASKRFGGTIALSHASFDLLPGEVLALLGENGAGKSTCVKLLAGVYRPDEGAVTIGGDPVEHWSPLEAQRRGIAVMHQHPGLFGDLTVFENIFVGHMPQRALGRIDYERMREEARALLDVVGLQCSPEDTLKELRTSEQQLVEIARALSVNAKVLIMDEPTAALSQREVERLFAVVADLKARQVAMMFVGHRMEEIYRIADRIAVLRDGHLIGVTQAAELDRDQAVQMMIGRPLKAIYPQWESKPGQEVLSVSGLSREGAFEDVSFNVRAGEIVGLGGLVGSGRTEIARVLFGIDRPTAGRIEMEGKAVAFADPPAAMAAGIAYVSEDRLGQSLVMDFPILDNASLPVIEKATMAGLVMRRQELALVEPHLKRLKLKFRSFDQPVKTLSGGNQQKVVLSKWLATQPRLLILDEPTQGIDVESKSEVHTMIAELAQQGLAIILISSELPELVSMCDRIVVLREGRMAGAFTREEADQEKVIRAATDAGGVIADKQPALASRDDATKADEAKAGWLKALLRRREVGLVGAMAAVVLPVMFLNPRMVSPENLTAIAMDAALLMIVAVAQMLVLLTRNIDLSVASVIGLSAYGAASFMHAHPDSSVLLGVGVACVVGLACGALNGLVVTLGRVPAIVVTLGTLSVFRGLNSLWAGGRQISADQVPQAWLDMTSARIAGIPAVILIALACLVVIGLILRHWPVGRELYAIGSNPDGAALIGIRRTALVLGAFMLAGLLAGFDGALWASRYATIDARVALGFELTVIASVVVGGVAIRGGAGTVLGVALGALTLLVIQNGLTLVRVDPLWLQGVYGLVILLAIGVDTIIGRRTHQGRRAR</sequence>
<dbReference type="GO" id="GO:0005524">
    <property type="term" value="F:ATP binding"/>
    <property type="evidence" value="ECO:0007669"/>
    <property type="project" value="UniProtKB-KW"/>
</dbReference>
<dbReference type="InterPro" id="IPR027417">
    <property type="entry name" value="P-loop_NTPase"/>
</dbReference>
<keyword evidence="10" id="KW-1278">Translocase</keyword>
<dbReference type="PROSITE" id="PS50893">
    <property type="entry name" value="ABC_TRANSPORTER_2"/>
    <property type="match status" value="2"/>
</dbReference>
<dbReference type="CDD" id="cd03215">
    <property type="entry name" value="ABC_Carb_Monos_II"/>
    <property type="match status" value="1"/>
</dbReference>
<dbReference type="InterPro" id="IPR003439">
    <property type="entry name" value="ABC_transporter-like_ATP-bd"/>
</dbReference>
<keyword evidence="12 13" id="KW-0472">Membrane</keyword>
<dbReference type="InterPro" id="IPR017871">
    <property type="entry name" value="ABC_transporter-like_CS"/>
</dbReference>
<evidence type="ECO:0000256" key="4">
    <source>
        <dbReference type="ARBA" id="ARBA00022475"/>
    </source>
</evidence>
<dbReference type="InterPro" id="IPR050107">
    <property type="entry name" value="ABC_carbohydrate_import_ATPase"/>
</dbReference>
<keyword evidence="16" id="KW-1185">Reference proteome</keyword>